<evidence type="ECO:0000313" key="2">
    <source>
        <dbReference type="Proteomes" id="UP000799754"/>
    </source>
</evidence>
<organism evidence="1 2">
    <name type="scientific">Macroventuria anomochaeta</name>
    <dbReference type="NCBI Taxonomy" id="301207"/>
    <lineage>
        <taxon>Eukaryota</taxon>
        <taxon>Fungi</taxon>
        <taxon>Dikarya</taxon>
        <taxon>Ascomycota</taxon>
        <taxon>Pezizomycotina</taxon>
        <taxon>Dothideomycetes</taxon>
        <taxon>Pleosporomycetidae</taxon>
        <taxon>Pleosporales</taxon>
        <taxon>Pleosporineae</taxon>
        <taxon>Didymellaceae</taxon>
        <taxon>Macroventuria</taxon>
    </lineage>
</organism>
<proteinExistence type="predicted"/>
<dbReference type="EMBL" id="MU006731">
    <property type="protein sequence ID" value="KAF2624293.1"/>
    <property type="molecule type" value="Genomic_DNA"/>
</dbReference>
<name>A0ACB6RT33_9PLEO</name>
<evidence type="ECO:0000313" key="1">
    <source>
        <dbReference type="EMBL" id="KAF2624293.1"/>
    </source>
</evidence>
<keyword evidence="2" id="KW-1185">Reference proteome</keyword>
<gene>
    <name evidence="1" type="ORF">BU25DRAFT_461163</name>
</gene>
<sequence length="55" mass="5709">MEGVSKSLAHTVHCTTDSQDVVVVTPNYRLGVLGFSGAPGVEANAVPKDHFAAVE</sequence>
<dbReference type="Proteomes" id="UP000799754">
    <property type="component" value="Unassembled WGS sequence"/>
</dbReference>
<comment type="caution">
    <text evidence="1">The sequence shown here is derived from an EMBL/GenBank/DDBJ whole genome shotgun (WGS) entry which is preliminary data.</text>
</comment>
<protein>
    <submittedName>
        <fullName evidence="1">Uncharacterized protein</fullName>
    </submittedName>
</protein>
<reference evidence="1" key="1">
    <citation type="journal article" date="2020" name="Stud. Mycol.">
        <title>101 Dothideomycetes genomes: a test case for predicting lifestyles and emergence of pathogens.</title>
        <authorList>
            <person name="Haridas S."/>
            <person name="Albert R."/>
            <person name="Binder M."/>
            <person name="Bloem J."/>
            <person name="Labutti K."/>
            <person name="Salamov A."/>
            <person name="Andreopoulos B."/>
            <person name="Baker S."/>
            <person name="Barry K."/>
            <person name="Bills G."/>
            <person name="Bluhm B."/>
            <person name="Cannon C."/>
            <person name="Castanera R."/>
            <person name="Culley D."/>
            <person name="Daum C."/>
            <person name="Ezra D."/>
            <person name="Gonzalez J."/>
            <person name="Henrissat B."/>
            <person name="Kuo A."/>
            <person name="Liang C."/>
            <person name="Lipzen A."/>
            <person name="Lutzoni F."/>
            <person name="Magnuson J."/>
            <person name="Mondo S."/>
            <person name="Nolan M."/>
            <person name="Ohm R."/>
            <person name="Pangilinan J."/>
            <person name="Park H.-J."/>
            <person name="Ramirez L."/>
            <person name="Alfaro M."/>
            <person name="Sun H."/>
            <person name="Tritt A."/>
            <person name="Yoshinaga Y."/>
            <person name="Zwiers L.-H."/>
            <person name="Turgeon B."/>
            <person name="Goodwin S."/>
            <person name="Spatafora J."/>
            <person name="Crous P."/>
            <person name="Grigoriev I."/>
        </authorList>
    </citation>
    <scope>NUCLEOTIDE SEQUENCE</scope>
    <source>
        <strain evidence="1">CBS 525.71</strain>
    </source>
</reference>
<accession>A0ACB6RT33</accession>